<accession>L2GSJ5</accession>
<dbReference type="RefSeq" id="XP_008074879.1">
    <property type="nucleotide sequence ID" value="XM_008076688.1"/>
</dbReference>
<dbReference type="AlphaFoldDB" id="L2GSJ5"/>
<dbReference type="VEuPathDB" id="MicrosporidiaDB:VCUG_01867"/>
<dbReference type="GO" id="GO:0003924">
    <property type="term" value="F:GTPase activity"/>
    <property type="evidence" value="ECO:0007669"/>
    <property type="project" value="InterPro"/>
</dbReference>
<evidence type="ECO:0000313" key="2">
    <source>
        <dbReference type="EMBL" id="ELA46641.1"/>
    </source>
</evidence>
<dbReference type="Gene3D" id="3.40.50.300">
    <property type="entry name" value="P-loop containing nucleotide triphosphate hydrolases"/>
    <property type="match status" value="1"/>
</dbReference>
<dbReference type="HOGENOM" id="CLU_415141_0_0_1"/>
<dbReference type="SUPFAM" id="SSF52540">
    <property type="entry name" value="P-loop containing nucleoside triphosphate hydrolases"/>
    <property type="match status" value="1"/>
</dbReference>
<dbReference type="CDD" id="cd00882">
    <property type="entry name" value="Ras_like_GTPase"/>
    <property type="match status" value="1"/>
</dbReference>
<evidence type="ECO:0000259" key="1">
    <source>
        <dbReference type="Pfam" id="PF00009"/>
    </source>
</evidence>
<gene>
    <name evidence="2" type="ORF">VCUG_01867</name>
</gene>
<dbReference type="OMA" id="YLDHMLW"/>
<dbReference type="STRING" id="948595.L2GSJ5"/>
<dbReference type="InParanoid" id="L2GSJ5"/>
<evidence type="ECO:0000313" key="3">
    <source>
        <dbReference type="Proteomes" id="UP000011081"/>
    </source>
</evidence>
<feature type="domain" description="Tr-type G" evidence="1">
    <location>
        <begin position="130"/>
        <end position="269"/>
    </location>
</feature>
<dbReference type="OrthoDB" id="2193278at2759"/>
<dbReference type="GeneID" id="19879736"/>
<protein>
    <recommendedName>
        <fullName evidence="1">Tr-type G domain-containing protein</fullName>
    </recommendedName>
</protein>
<organism evidence="2 3">
    <name type="scientific">Vavraia culicis (isolate floridensis)</name>
    <name type="common">Microsporidian parasite</name>
    <dbReference type="NCBI Taxonomy" id="948595"/>
    <lineage>
        <taxon>Eukaryota</taxon>
        <taxon>Fungi</taxon>
        <taxon>Fungi incertae sedis</taxon>
        <taxon>Microsporidia</taxon>
        <taxon>Pleistophoridae</taxon>
        <taxon>Vavraia</taxon>
    </lineage>
</organism>
<dbReference type="GO" id="GO:0005525">
    <property type="term" value="F:GTP binding"/>
    <property type="evidence" value="ECO:0007669"/>
    <property type="project" value="InterPro"/>
</dbReference>
<dbReference type="InterPro" id="IPR000795">
    <property type="entry name" value="T_Tr_GTP-bd_dom"/>
</dbReference>
<sequence>MPPECLRVLQFTYSPSFPGDFAGILHCKKQCKSTYAICAHFIANLLVSCYVATCQSPMNLSGESSEYDEFGNKIEKEMVNSSETTFESISDRIDLLNSDEPIYKELKSKVYDIGAFENDYFDAIAAIPDRIFNVVVLGSSSSGKTTFIEHFNTRGACDSTGNACIRTLYEKKFGITTRVSPSTNLYSDSHGRSKIVTFIDTPGHCDFIRFNTDLFRCTDNFVLTVSITEPYSLYYDYMLRKMSGNIILVITKVDLVVDRGAEFILERIKYYERPSFSHTLLSSSKFKFITDELGKENIRTICECYAQGVVQESRESNFIDKLVYKSLENSYSLGCIYFNRQLYRLQIGSTFEQCSSSFLVNIRHSVVSLRMTNLNIPFYVRCEPHKPDQRFQKFPVSVMIKVKLLPVEETRCIFVNSRIKLVQAPAGEELVVIEGPGERYLDHMLWEIRNTMNVDFTVVSVFCTYYESLDWGQGANVEQKCTQRSKAQNGDSPSTIVLSPQENKKIRLKRISTFECFYSANNSVLLRGDRENRKKRCKVLDLLSRGVANMAGIVNLSIELDANEDDQKIAREITSSFEAHSRIIYIYTYKIHVVLKETHLESFERVVQRRRIKKIRRTYVGALDVYLVVGTVDAIESLGIESDLSLCGRGEIRVNMLAHRCIQLSERKAKRVLKLTEELLNVENGAEK</sequence>
<reference evidence="3" key="1">
    <citation type="submission" date="2011-03" db="EMBL/GenBank/DDBJ databases">
        <title>The genome sequence of Vavraia culicis strain floridensis.</title>
        <authorList>
            <consortium name="The Broad Institute Genome Sequencing Platform"/>
            <person name="Cuomo C."/>
            <person name="Becnel J."/>
            <person name="Sanscrainte N."/>
            <person name="Young S.K."/>
            <person name="Zeng Q."/>
            <person name="Gargeya S."/>
            <person name="Fitzgerald M."/>
            <person name="Haas B."/>
            <person name="Abouelleil A."/>
            <person name="Alvarado L."/>
            <person name="Arachchi H.M."/>
            <person name="Berlin A."/>
            <person name="Chapman S.B."/>
            <person name="Gearin G."/>
            <person name="Goldberg J."/>
            <person name="Griggs A."/>
            <person name="Gujja S."/>
            <person name="Hansen M."/>
            <person name="Heiman D."/>
            <person name="Howarth C."/>
            <person name="Larimer J."/>
            <person name="Lui A."/>
            <person name="MacDonald P.J.P."/>
            <person name="McCowen C."/>
            <person name="Montmayeur A."/>
            <person name="Murphy C."/>
            <person name="Neiman D."/>
            <person name="Pearson M."/>
            <person name="Priest M."/>
            <person name="Roberts A."/>
            <person name="Saif S."/>
            <person name="Shea T."/>
            <person name="Sisk P."/>
            <person name="Stolte C."/>
            <person name="Sykes S."/>
            <person name="Wortman J."/>
            <person name="Nusbaum C."/>
            <person name="Birren B."/>
        </authorList>
    </citation>
    <scope>NUCLEOTIDE SEQUENCE [LARGE SCALE GENOMIC DNA]</scope>
    <source>
        <strain evidence="3">floridensis</strain>
    </source>
</reference>
<proteinExistence type="predicted"/>
<dbReference type="InterPro" id="IPR027417">
    <property type="entry name" value="P-loop_NTPase"/>
</dbReference>
<keyword evidence="3" id="KW-1185">Reference proteome</keyword>
<name>L2GSJ5_VAVCU</name>
<dbReference type="Pfam" id="PF00009">
    <property type="entry name" value="GTP_EFTU"/>
    <property type="match status" value="1"/>
</dbReference>
<dbReference type="Proteomes" id="UP000011081">
    <property type="component" value="Unassembled WGS sequence"/>
</dbReference>
<dbReference type="EMBL" id="GL877437">
    <property type="protein sequence ID" value="ELA46641.1"/>
    <property type="molecule type" value="Genomic_DNA"/>
</dbReference>
<dbReference type="PRINTS" id="PR00315">
    <property type="entry name" value="ELONGATNFCT"/>
</dbReference>